<gene>
    <name evidence="2" type="ORF">BV95_02454</name>
</gene>
<dbReference type="InterPro" id="IPR000387">
    <property type="entry name" value="Tyr_Pase_dom"/>
</dbReference>
<comment type="caution">
    <text evidence="2">The sequence shown here is derived from an EMBL/GenBank/DDBJ whole genome shotgun (WGS) entry which is preliminary data.</text>
</comment>
<evidence type="ECO:0000313" key="3">
    <source>
        <dbReference type="Proteomes" id="UP000028411"/>
    </source>
</evidence>
<evidence type="ECO:0000313" key="2">
    <source>
        <dbReference type="EMBL" id="KEQ53302.1"/>
    </source>
</evidence>
<dbReference type="EMBL" id="JFHR01000025">
    <property type="protein sequence ID" value="KEQ53302.1"/>
    <property type="molecule type" value="Genomic_DNA"/>
</dbReference>
<dbReference type="InterPro" id="IPR029021">
    <property type="entry name" value="Prot-tyrosine_phosphatase-like"/>
</dbReference>
<proteinExistence type="predicted"/>
<dbReference type="eggNOG" id="COG2453">
    <property type="taxonomic scope" value="Bacteria"/>
</dbReference>
<dbReference type="SUPFAM" id="SSF52799">
    <property type="entry name" value="(Phosphotyrosine protein) phosphatases II"/>
    <property type="match status" value="1"/>
</dbReference>
<organism evidence="2 3">
    <name type="scientific">Sphingobium chlorophenolicum</name>
    <dbReference type="NCBI Taxonomy" id="46429"/>
    <lineage>
        <taxon>Bacteria</taxon>
        <taxon>Pseudomonadati</taxon>
        <taxon>Pseudomonadota</taxon>
        <taxon>Alphaproteobacteria</taxon>
        <taxon>Sphingomonadales</taxon>
        <taxon>Sphingomonadaceae</taxon>
        <taxon>Sphingobium</taxon>
    </lineage>
</organism>
<dbReference type="OrthoDB" id="9814896at2"/>
<dbReference type="PROSITE" id="PS00383">
    <property type="entry name" value="TYR_PHOSPHATASE_1"/>
    <property type="match status" value="1"/>
</dbReference>
<sequence>MIEIEGNLFVGGELDEQQVRGQPGWFFIHACKEPYHRQALGYAGRAASKDHPEYLIARREGRLILNLVDAADVNYIPADIVDAALLAIHENIGGHRILLHCNQGQSRSPTIGLLYLLKFTDRLRSLDRDAAIDAFRSIYPPYNPARGMAEYARINWDRYCPGA</sequence>
<dbReference type="InterPro" id="IPR016130">
    <property type="entry name" value="Tyr_Pase_AS"/>
</dbReference>
<accession>A0A081RDM9</accession>
<feature type="domain" description="Tyrosine specific protein phosphatases" evidence="1">
    <location>
        <begin position="78"/>
        <end position="140"/>
    </location>
</feature>
<dbReference type="PROSITE" id="PS50056">
    <property type="entry name" value="TYR_PHOSPHATASE_2"/>
    <property type="match status" value="1"/>
</dbReference>
<name>A0A081RDM9_SPHCR</name>
<dbReference type="Proteomes" id="UP000028411">
    <property type="component" value="Unassembled WGS sequence"/>
</dbReference>
<evidence type="ECO:0000259" key="1">
    <source>
        <dbReference type="PROSITE" id="PS50056"/>
    </source>
</evidence>
<protein>
    <recommendedName>
        <fullName evidence="1">Tyrosine specific protein phosphatases domain-containing protein</fullName>
    </recommendedName>
</protein>
<dbReference type="AlphaFoldDB" id="A0A081RDM9"/>
<dbReference type="PATRIC" id="fig|46429.4.peg.2429"/>
<reference evidence="2 3" key="1">
    <citation type="submission" date="2014-02" db="EMBL/GenBank/DDBJ databases">
        <title>Whole genome sequence of Sphingobium chlorophenolicum NBRC 16172.</title>
        <authorList>
            <person name="Gan H.M."/>
            <person name="Gan H.Y."/>
            <person name="Chew T.H."/>
            <person name="Savka M.A."/>
        </authorList>
    </citation>
    <scope>NUCLEOTIDE SEQUENCE [LARGE SCALE GENOMIC DNA]</scope>
    <source>
        <strain evidence="2 3">NBRC 16172</strain>
    </source>
</reference>
<dbReference type="RefSeq" id="WP_037451974.1">
    <property type="nucleotide sequence ID" value="NZ_JFHR01000025.1"/>
</dbReference>
<dbReference type="Gene3D" id="3.90.190.10">
    <property type="entry name" value="Protein tyrosine phosphatase superfamily"/>
    <property type="match status" value="1"/>
</dbReference>